<dbReference type="RefSeq" id="WP_184792008.1">
    <property type="nucleotide sequence ID" value="NZ_BONT01000074.1"/>
</dbReference>
<gene>
    <name evidence="1" type="ORF">HNR73_006908</name>
</gene>
<dbReference type="InterPro" id="IPR052922">
    <property type="entry name" value="Cytidylate_Kinase-2"/>
</dbReference>
<keyword evidence="1" id="KW-0418">Kinase</keyword>
<evidence type="ECO:0000313" key="1">
    <source>
        <dbReference type="EMBL" id="MBB6039019.1"/>
    </source>
</evidence>
<sequence>MAQRILIVGSCAAGKSTLGTALAARLGLPLVHLDQHYWRPGWVEPSTEEWRGQVAGLVAAERWVMDGNYGGTLDLRLPRADLIVLLDQPRRRTLYRAIRRRVLRDRVDQLDGSPERITWGFLKWIWDYPVRGRRILLDRIAEHAPDTPFARLRGPREVADWLAAQPESARK</sequence>
<dbReference type="PANTHER" id="PTHR37816:SF1">
    <property type="entry name" value="TOXIN"/>
    <property type="match status" value="1"/>
</dbReference>
<keyword evidence="2" id="KW-1185">Reference proteome</keyword>
<dbReference type="AlphaFoldDB" id="A0A841G2T4"/>
<comment type="caution">
    <text evidence="1">The sequence shown here is derived from an EMBL/GenBank/DDBJ whole genome shotgun (WGS) entry which is preliminary data.</text>
</comment>
<dbReference type="GO" id="GO:0016301">
    <property type="term" value="F:kinase activity"/>
    <property type="evidence" value="ECO:0007669"/>
    <property type="project" value="UniProtKB-KW"/>
</dbReference>
<reference evidence="1 2" key="1">
    <citation type="submission" date="2020-08" db="EMBL/GenBank/DDBJ databases">
        <title>Genomic Encyclopedia of Type Strains, Phase IV (KMG-IV): sequencing the most valuable type-strain genomes for metagenomic binning, comparative biology and taxonomic classification.</title>
        <authorList>
            <person name="Goeker M."/>
        </authorList>
    </citation>
    <scope>NUCLEOTIDE SEQUENCE [LARGE SCALE GENOMIC DNA]</scope>
    <source>
        <strain evidence="1 2">YIM 65646</strain>
    </source>
</reference>
<keyword evidence="1" id="KW-0808">Transferase</keyword>
<dbReference type="Gene3D" id="3.40.50.300">
    <property type="entry name" value="P-loop containing nucleotide triphosphate hydrolases"/>
    <property type="match status" value="1"/>
</dbReference>
<protein>
    <submittedName>
        <fullName evidence="1">Adenylate kinase family enzyme</fullName>
    </submittedName>
</protein>
<name>A0A841G2T4_9ACTN</name>
<dbReference type="InterPro" id="IPR027417">
    <property type="entry name" value="P-loop_NTPase"/>
</dbReference>
<organism evidence="1 2">
    <name type="scientific">Phytomonospora endophytica</name>
    <dbReference type="NCBI Taxonomy" id="714109"/>
    <lineage>
        <taxon>Bacteria</taxon>
        <taxon>Bacillati</taxon>
        <taxon>Actinomycetota</taxon>
        <taxon>Actinomycetes</taxon>
        <taxon>Micromonosporales</taxon>
        <taxon>Micromonosporaceae</taxon>
        <taxon>Phytomonospora</taxon>
    </lineage>
</organism>
<dbReference type="Proteomes" id="UP000548476">
    <property type="component" value="Unassembled WGS sequence"/>
</dbReference>
<dbReference type="PANTHER" id="PTHR37816">
    <property type="entry name" value="YALI0E33011P"/>
    <property type="match status" value="1"/>
</dbReference>
<proteinExistence type="predicted"/>
<evidence type="ECO:0000313" key="2">
    <source>
        <dbReference type="Proteomes" id="UP000548476"/>
    </source>
</evidence>
<dbReference type="EMBL" id="JACHGT010000019">
    <property type="protein sequence ID" value="MBB6039019.1"/>
    <property type="molecule type" value="Genomic_DNA"/>
</dbReference>
<accession>A0A841G2T4</accession>
<dbReference type="SUPFAM" id="SSF52540">
    <property type="entry name" value="P-loop containing nucleoside triphosphate hydrolases"/>
    <property type="match status" value="1"/>
</dbReference>